<proteinExistence type="inferred from homology"/>
<sequence>MRFEAVTAAFLAEDYIPSAKPDIDCSTGLSPAPEFSIAYNSLSLMYNQAALWLGMLFSPPLAAIVTLKFFLLFYVKKAVVMHACQPARKVWRAAQTQTVLYMMVNLSLFVTLFALGSLFMRSSAQCGPFREFARVYEVVTEGALRLEERHALRRLLGAVTRPGVIAFLMLFLAVWAYYARAQARAQRSMVQILRQMLVLEAKDKEFLLSAIAKVSNGEWQYSRKAAPTPGADGGGRGEGEAEAVADDSYTWRYLRGEHVRTPANVAYQLDARRARPRSQPSARPVHPDDGDSDSSFSWRGSGERPSNSDKWL</sequence>
<dbReference type="GO" id="GO:0005886">
    <property type="term" value="C:plasma membrane"/>
    <property type="evidence" value="ECO:0007669"/>
    <property type="project" value="InterPro"/>
</dbReference>
<feature type="region of interest" description="Disordered" evidence="6">
    <location>
        <begin position="265"/>
        <end position="312"/>
    </location>
</feature>
<feature type="compositionally biased region" description="Polar residues" evidence="6">
    <location>
        <begin position="293"/>
        <end position="312"/>
    </location>
</feature>
<dbReference type="InterPro" id="IPR038900">
    <property type="entry name" value="TMC"/>
</dbReference>
<evidence type="ECO:0000256" key="5">
    <source>
        <dbReference type="ARBA" id="ARBA00023136"/>
    </source>
</evidence>
<dbReference type="PANTHER" id="PTHR23302">
    <property type="entry name" value="TRANSMEMBRANE CHANNEL-RELATED"/>
    <property type="match status" value="1"/>
</dbReference>
<evidence type="ECO:0000256" key="3">
    <source>
        <dbReference type="ARBA" id="ARBA00022692"/>
    </source>
</evidence>
<dbReference type="STRING" id="151549.A0A4C1ZEZ4"/>
<evidence type="ECO:0000256" key="6">
    <source>
        <dbReference type="SAM" id="MobiDB-lite"/>
    </source>
</evidence>
<feature type="domain" description="TMC" evidence="8">
    <location>
        <begin position="30"/>
        <end position="94"/>
    </location>
</feature>
<accession>A0A4C1ZEZ4</accession>
<protein>
    <submittedName>
        <fullName evidence="9">Transmembrane channel-like protein 7</fullName>
    </submittedName>
</protein>
<evidence type="ECO:0000256" key="2">
    <source>
        <dbReference type="ARBA" id="ARBA00006510"/>
    </source>
</evidence>
<dbReference type="Pfam" id="PF07810">
    <property type="entry name" value="TMC"/>
    <property type="match status" value="1"/>
</dbReference>
<organism evidence="9 10">
    <name type="scientific">Eumeta variegata</name>
    <name type="common">Bagworm moth</name>
    <name type="synonym">Eumeta japonica</name>
    <dbReference type="NCBI Taxonomy" id="151549"/>
    <lineage>
        <taxon>Eukaryota</taxon>
        <taxon>Metazoa</taxon>
        <taxon>Ecdysozoa</taxon>
        <taxon>Arthropoda</taxon>
        <taxon>Hexapoda</taxon>
        <taxon>Insecta</taxon>
        <taxon>Pterygota</taxon>
        <taxon>Neoptera</taxon>
        <taxon>Endopterygota</taxon>
        <taxon>Lepidoptera</taxon>
        <taxon>Glossata</taxon>
        <taxon>Ditrysia</taxon>
        <taxon>Tineoidea</taxon>
        <taxon>Psychidae</taxon>
        <taxon>Oiketicinae</taxon>
        <taxon>Eumeta</taxon>
    </lineage>
</organism>
<dbReference type="AlphaFoldDB" id="A0A4C1ZEZ4"/>
<keyword evidence="4 7" id="KW-1133">Transmembrane helix</keyword>
<evidence type="ECO:0000259" key="8">
    <source>
        <dbReference type="Pfam" id="PF07810"/>
    </source>
</evidence>
<dbReference type="InterPro" id="IPR012496">
    <property type="entry name" value="TMC_dom"/>
</dbReference>
<keyword evidence="10" id="KW-1185">Reference proteome</keyword>
<evidence type="ECO:0000313" key="10">
    <source>
        <dbReference type="Proteomes" id="UP000299102"/>
    </source>
</evidence>
<evidence type="ECO:0000256" key="4">
    <source>
        <dbReference type="ARBA" id="ARBA00022989"/>
    </source>
</evidence>
<dbReference type="GO" id="GO:0008381">
    <property type="term" value="F:mechanosensitive monoatomic ion channel activity"/>
    <property type="evidence" value="ECO:0007669"/>
    <property type="project" value="TreeGrafter"/>
</dbReference>
<dbReference type="PANTHER" id="PTHR23302:SF43">
    <property type="entry name" value="TMC DOMAIN-CONTAINING PROTEIN"/>
    <property type="match status" value="1"/>
</dbReference>
<evidence type="ECO:0000256" key="7">
    <source>
        <dbReference type="SAM" id="Phobius"/>
    </source>
</evidence>
<evidence type="ECO:0000256" key="1">
    <source>
        <dbReference type="ARBA" id="ARBA00004141"/>
    </source>
</evidence>
<comment type="caution">
    <text evidence="9">The sequence shown here is derived from an EMBL/GenBank/DDBJ whole genome shotgun (WGS) entry which is preliminary data.</text>
</comment>
<gene>
    <name evidence="9" type="primary">Tmc7</name>
    <name evidence="9" type="ORF">EVAR_99751_1</name>
</gene>
<keyword evidence="5 7" id="KW-0472">Membrane</keyword>
<feature type="transmembrane region" description="Helical" evidence="7">
    <location>
        <begin position="98"/>
        <end position="120"/>
    </location>
</feature>
<keyword evidence="3 7" id="KW-0812">Transmembrane</keyword>
<reference evidence="9 10" key="1">
    <citation type="journal article" date="2019" name="Commun. Biol.">
        <title>The bagworm genome reveals a unique fibroin gene that provides high tensile strength.</title>
        <authorList>
            <person name="Kono N."/>
            <person name="Nakamura H."/>
            <person name="Ohtoshi R."/>
            <person name="Tomita M."/>
            <person name="Numata K."/>
            <person name="Arakawa K."/>
        </authorList>
    </citation>
    <scope>NUCLEOTIDE SEQUENCE [LARGE SCALE GENOMIC DNA]</scope>
</reference>
<dbReference type="Proteomes" id="UP000299102">
    <property type="component" value="Unassembled WGS sequence"/>
</dbReference>
<comment type="similarity">
    <text evidence="2">Belongs to the TMC family.</text>
</comment>
<dbReference type="EMBL" id="BGZK01001721">
    <property type="protein sequence ID" value="GBP85177.1"/>
    <property type="molecule type" value="Genomic_DNA"/>
</dbReference>
<comment type="subcellular location">
    <subcellularLocation>
        <location evidence="1">Membrane</location>
        <topology evidence="1">Multi-pass membrane protein</topology>
    </subcellularLocation>
</comment>
<dbReference type="OrthoDB" id="1936208at2759"/>
<name>A0A4C1ZEZ4_EUMVA</name>
<feature type="transmembrane region" description="Helical" evidence="7">
    <location>
        <begin position="49"/>
        <end position="75"/>
    </location>
</feature>
<evidence type="ECO:0000313" key="9">
    <source>
        <dbReference type="EMBL" id="GBP85177.1"/>
    </source>
</evidence>
<feature type="transmembrane region" description="Helical" evidence="7">
    <location>
        <begin position="159"/>
        <end position="179"/>
    </location>
</feature>